<dbReference type="AlphaFoldDB" id="A0A7S7FZX0"/>
<dbReference type="Gene3D" id="3.40.50.300">
    <property type="entry name" value="P-loop containing nucleotide triphosphate hydrolases"/>
    <property type="match status" value="1"/>
</dbReference>
<sequence>MEKDCISALKGVNISLSSEGLVFIIGKSGSGKTTLMNILGGLEKISDGDVIFKINLFEILMKAISIIIEINQLDLFFNILI</sequence>
<keyword evidence="3" id="KW-0547">Nucleotide-binding</keyword>
<dbReference type="GO" id="GO:0016887">
    <property type="term" value="F:ATP hydrolysis activity"/>
    <property type="evidence" value="ECO:0007669"/>
    <property type="project" value="InterPro"/>
</dbReference>
<dbReference type="PANTHER" id="PTHR42788">
    <property type="entry name" value="TAURINE IMPORT ATP-BINDING PROTEIN-RELATED"/>
    <property type="match status" value="1"/>
</dbReference>
<dbReference type="InterPro" id="IPR050166">
    <property type="entry name" value="ABC_transporter_ATP-bind"/>
</dbReference>
<dbReference type="InterPro" id="IPR003439">
    <property type="entry name" value="ABC_transporter-like_ATP-bd"/>
</dbReference>
<protein>
    <submittedName>
        <fullName evidence="3">ATP-binding cassette domain-containing protein</fullName>
    </submittedName>
</protein>
<dbReference type="SUPFAM" id="SSF52540">
    <property type="entry name" value="P-loop containing nucleoside triphosphate hydrolases"/>
    <property type="match status" value="1"/>
</dbReference>
<evidence type="ECO:0000313" key="3">
    <source>
        <dbReference type="EMBL" id="QOX89576.1"/>
    </source>
</evidence>
<accession>A0A7S7FZX0</accession>
<evidence type="ECO:0000256" key="1">
    <source>
        <dbReference type="ARBA" id="ARBA00022448"/>
    </source>
</evidence>
<evidence type="ECO:0000259" key="2">
    <source>
        <dbReference type="Pfam" id="PF00005"/>
    </source>
</evidence>
<dbReference type="PANTHER" id="PTHR42788:SF13">
    <property type="entry name" value="ALIPHATIC SULFONATES IMPORT ATP-BINDING PROTEIN SSUB"/>
    <property type="match status" value="1"/>
</dbReference>
<dbReference type="GO" id="GO:0005524">
    <property type="term" value="F:ATP binding"/>
    <property type="evidence" value="ECO:0007669"/>
    <property type="project" value="UniProtKB-KW"/>
</dbReference>
<name>A0A7S7FZX0_9MOLU</name>
<dbReference type="EMBL" id="CP060385">
    <property type="protein sequence ID" value="QOX89576.1"/>
    <property type="molecule type" value="Genomic_DNA"/>
</dbReference>
<dbReference type="Pfam" id="PF00005">
    <property type="entry name" value="ABC_tran"/>
    <property type="match status" value="1"/>
</dbReference>
<keyword evidence="1" id="KW-0813">Transport</keyword>
<dbReference type="InterPro" id="IPR027417">
    <property type="entry name" value="P-loop_NTPase"/>
</dbReference>
<organism evidence="3">
    <name type="scientific">Candidatus Phytoplasma australasiaticum subsp. australasiaticum</name>
    <dbReference type="NCBI Taxonomy" id="2832407"/>
    <lineage>
        <taxon>Bacteria</taxon>
        <taxon>Bacillati</taxon>
        <taxon>Mycoplasmatota</taxon>
        <taxon>Mollicutes</taxon>
        <taxon>Acholeplasmatales</taxon>
        <taxon>Acholeplasmataceae</taxon>
        <taxon>Candidatus Phytoplasma</taxon>
        <taxon>16SrII (Peanut WB group)</taxon>
        <taxon>Candidatus Phytoplasma australasiaticum</taxon>
    </lineage>
</organism>
<keyword evidence="3" id="KW-0067">ATP-binding</keyword>
<reference evidence="3" key="1">
    <citation type="submission" date="2020-08" db="EMBL/GenBank/DDBJ databases">
        <title>Phytoplasma sp. strain PR08 associated with Phyllody Disease of Parthenium hysterophorus.</title>
        <authorList>
            <person name="Kirdat K."/>
            <person name="Tiwarekar B."/>
            <person name="Yadav A."/>
        </authorList>
    </citation>
    <scope>NUCLEOTIDE SEQUENCE [LARGE SCALE GENOMIC DNA]</scope>
    <source>
        <strain evidence="3">PR08</strain>
    </source>
</reference>
<gene>
    <name evidence="3" type="ORF">H7685_01615</name>
</gene>
<feature type="domain" description="ABC transporter" evidence="2">
    <location>
        <begin position="9"/>
        <end position="53"/>
    </location>
</feature>
<proteinExistence type="predicted"/>